<evidence type="ECO:0000313" key="3">
    <source>
        <dbReference type="Proteomes" id="UP000770015"/>
    </source>
</evidence>
<name>A0A9P8V3K1_9PEZI</name>
<organism evidence="2 3">
    <name type="scientific">Plectosphaerella plurivora</name>
    <dbReference type="NCBI Taxonomy" id="936078"/>
    <lineage>
        <taxon>Eukaryota</taxon>
        <taxon>Fungi</taxon>
        <taxon>Dikarya</taxon>
        <taxon>Ascomycota</taxon>
        <taxon>Pezizomycotina</taxon>
        <taxon>Sordariomycetes</taxon>
        <taxon>Hypocreomycetidae</taxon>
        <taxon>Glomerellales</taxon>
        <taxon>Plectosphaerellaceae</taxon>
        <taxon>Plectosphaerella</taxon>
    </lineage>
</organism>
<dbReference type="AlphaFoldDB" id="A0A9P8V3K1"/>
<protein>
    <submittedName>
        <fullName evidence="2">Uncharacterized protein</fullName>
    </submittedName>
</protein>
<proteinExistence type="predicted"/>
<evidence type="ECO:0000313" key="2">
    <source>
        <dbReference type="EMBL" id="KAH6677039.1"/>
    </source>
</evidence>
<keyword evidence="3" id="KW-1185">Reference proteome</keyword>
<dbReference type="Proteomes" id="UP000770015">
    <property type="component" value="Unassembled WGS sequence"/>
</dbReference>
<reference evidence="2" key="1">
    <citation type="journal article" date="2021" name="Nat. Commun.">
        <title>Genetic determinants of endophytism in the Arabidopsis root mycobiome.</title>
        <authorList>
            <person name="Mesny F."/>
            <person name="Miyauchi S."/>
            <person name="Thiergart T."/>
            <person name="Pickel B."/>
            <person name="Atanasova L."/>
            <person name="Karlsson M."/>
            <person name="Huettel B."/>
            <person name="Barry K.W."/>
            <person name="Haridas S."/>
            <person name="Chen C."/>
            <person name="Bauer D."/>
            <person name="Andreopoulos W."/>
            <person name="Pangilinan J."/>
            <person name="LaButti K."/>
            <person name="Riley R."/>
            <person name="Lipzen A."/>
            <person name="Clum A."/>
            <person name="Drula E."/>
            <person name="Henrissat B."/>
            <person name="Kohler A."/>
            <person name="Grigoriev I.V."/>
            <person name="Martin F.M."/>
            <person name="Hacquard S."/>
        </authorList>
    </citation>
    <scope>NUCLEOTIDE SEQUENCE</scope>
    <source>
        <strain evidence="2">MPI-SDFR-AT-0117</strain>
    </source>
</reference>
<feature type="compositionally biased region" description="Basic and acidic residues" evidence="1">
    <location>
        <begin position="258"/>
        <end position="273"/>
    </location>
</feature>
<dbReference type="EMBL" id="JAGSXJ010000023">
    <property type="protein sequence ID" value="KAH6677039.1"/>
    <property type="molecule type" value="Genomic_DNA"/>
</dbReference>
<accession>A0A9P8V3K1</accession>
<dbReference type="OrthoDB" id="1681166at2759"/>
<evidence type="ECO:0000256" key="1">
    <source>
        <dbReference type="SAM" id="MobiDB-lite"/>
    </source>
</evidence>
<feature type="region of interest" description="Disordered" evidence="1">
    <location>
        <begin position="1"/>
        <end position="58"/>
    </location>
</feature>
<feature type="region of interest" description="Disordered" evidence="1">
    <location>
        <begin position="249"/>
        <end position="279"/>
    </location>
</feature>
<gene>
    <name evidence="2" type="ORF">F5X68DRAFT_193658</name>
</gene>
<feature type="region of interest" description="Disordered" evidence="1">
    <location>
        <begin position="200"/>
        <end position="222"/>
    </location>
</feature>
<feature type="compositionally biased region" description="Polar residues" evidence="1">
    <location>
        <begin position="41"/>
        <end position="51"/>
    </location>
</feature>
<feature type="compositionally biased region" description="Low complexity" evidence="1">
    <location>
        <begin position="1"/>
        <end position="33"/>
    </location>
</feature>
<sequence>MADAESTARLEAATAASAQVAESQQNQQHQTTQSFRLPNIDASTAPTSAQPNDPKLDPAGFFVHVNNTKFGDASPSAEKTYHPHIQYIFADDDPAVLSAALADAHTRNTASTASARANPMREHGVLVDVEPITDPKTGKPTGGWKVASAGSISGDFAVTEAQITRMDDSSSAAAVAKAGAEADIGGTMWLKLHGVEMTDDDDLPADSLPGSQSADKSVSGEKEDYSGLIEEFDRQMVIIKKIMAAGKARLAKNSTTDEQQHDQPEAKRDGKDLDGDESG</sequence>
<comment type="caution">
    <text evidence="2">The sequence shown here is derived from an EMBL/GenBank/DDBJ whole genome shotgun (WGS) entry which is preliminary data.</text>
</comment>